<dbReference type="PIRSF" id="PIRSF001217">
    <property type="entry name" value="Protease_4_SppA"/>
    <property type="match status" value="1"/>
</dbReference>
<organism evidence="8 9">
    <name type="scientific">Fibrivirga algicola</name>
    <dbReference type="NCBI Taxonomy" id="2950420"/>
    <lineage>
        <taxon>Bacteria</taxon>
        <taxon>Pseudomonadati</taxon>
        <taxon>Bacteroidota</taxon>
        <taxon>Cytophagia</taxon>
        <taxon>Cytophagales</taxon>
        <taxon>Spirosomataceae</taxon>
        <taxon>Fibrivirga</taxon>
    </lineage>
</organism>
<evidence type="ECO:0000256" key="3">
    <source>
        <dbReference type="ARBA" id="ARBA00022670"/>
    </source>
</evidence>
<keyword evidence="6" id="KW-0472">Membrane</keyword>
<dbReference type="InterPro" id="IPR004635">
    <property type="entry name" value="Pept_S49_SppA"/>
</dbReference>
<dbReference type="PANTHER" id="PTHR33209:SF1">
    <property type="entry name" value="PEPTIDASE S49 DOMAIN-CONTAINING PROTEIN"/>
    <property type="match status" value="1"/>
</dbReference>
<keyword evidence="4" id="KW-0378">Hydrolase</keyword>
<comment type="subcellular location">
    <subcellularLocation>
        <location evidence="1">Membrane</location>
    </subcellularLocation>
</comment>
<proteinExistence type="inferred from homology"/>
<evidence type="ECO:0000256" key="4">
    <source>
        <dbReference type="ARBA" id="ARBA00022801"/>
    </source>
</evidence>
<keyword evidence="3" id="KW-0645">Protease</keyword>
<evidence type="ECO:0000259" key="7">
    <source>
        <dbReference type="Pfam" id="PF01343"/>
    </source>
</evidence>
<dbReference type="NCBIfam" id="TIGR00706">
    <property type="entry name" value="SppA_dom"/>
    <property type="match status" value="1"/>
</dbReference>
<keyword evidence="9" id="KW-1185">Reference proteome</keyword>
<comment type="similarity">
    <text evidence="2">Belongs to the peptidase S49 family.</text>
</comment>
<dbReference type="Gene3D" id="3.90.226.10">
    <property type="entry name" value="2-enoyl-CoA Hydratase, Chain A, domain 1"/>
    <property type="match status" value="4"/>
</dbReference>
<gene>
    <name evidence="8" type="primary">sppA</name>
    <name evidence="8" type="ORF">F7231_08955</name>
</gene>
<protein>
    <submittedName>
        <fullName evidence="8">Signal peptide peptidase SppA</fullName>
    </submittedName>
</protein>
<reference evidence="9" key="2">
    <citation type="submission" date="2023-07" db="EMBL/GenBank/DDBJ databases">
        <authorList>
            <person name="Jung D.-H."/>
        </authorList>
    </citation>
    <scope>NUCLEOTIDE SEQUENCE [LARGE SCALE GENOMIC DNA]</scope>
    <source>
        <strain evidence="9">JA-25</strain>
    </source>
</reference>
<dbReference type="CDD" id="cd07018">
    <property type="entry name" value="S49_SppA_67K_type"/>
    <property type="match status" value="1"/>
</dbReference>
<evidence type="ECO:0000256" key="2">
    <source>
        <dbReference type="ARBA" id="ARBA00008683"/>
    </source>
</evidence>
<reference evidence="9" key="1">
    <citation type="submission" date="2019-09" db="EMBL/GenBank/DDBJ databases">
        <authorList>
            <person name="Jung D.-H."/>
        </authorList>
    </citation>
    <scope>NUCLEOTIDE SEQUENCE [LARGE SCALE GENOMIC DNA]</scope>
    <source>
        <strain evidence="9">JA-25</strain>
    </source>
</reference>
<dbReference type="InterPro" id="IPR002142">
    <property type="entry name" value="Peptidase_S49"/>
</dbReference>
<accession>A0ABX0QE88</accession>
<dbReference type="InterPro" id="IPR029045">
    <property type="entry name" value="ClpP/crotonase-like_dom_sf"/>
</dbReference>
<keyword evidence="5" id="KW-0720">Serine protease</keyword>
<dbReference type="SUPFAM" id="SSF52096">
    <property type="entry name" value="ClpP/crotonase"/>
    <property type="match status" value="2"/>
</dbReference>
<evidence type="ECO:0000256" key="5">
    <source>
        <dbReference type="ARBA" id="ARBA00022825"/>
    </source>
</evidence>
<dbReference type="InterPro" id="IPR047272">
    <property type="entry name" value="S49_SppA_C"/>
</dbReference>
<dbReference type="InterPro" id="IPR047217">
    <property type="entry name" value="S49_SppA_67K_type_N"/>
</dbReference>
<dbReference type="RefSeq" id="WP_085410732.1">
    <property type="nucleotide sequence ID" value="NZ_WAEL01000003.1"/>
</dbReference>
<dbReference type="InterPro" id="IPR004634">
    <property type="entry name" value="Pept_S49_pIV"/>
</dbReference>
<evidence type="ECO:0000313" key="8">
    <source>
        <dbReference type="EMBL" id="NID10302.1"/>
    </source>
</evidence>
<dbReference type="NCBIfam" id="TIGR00705">
    <property type="entry name" value="SppA_67K"/>
    <property type="match status" value="1"/>
</dbReference>
<sequence length="595" mass="65217">MRQFLKYLLATLLGLFIFTFLGIIIFAGVIGAASSKKQTTVAKNSVLKLDINEPIRERSSENPFAAFGGSGDANVLGLIEIKEALKKAKDDDNIKGVYIDAQNPQAGWATLEEIRNALIDFKTSKKFVYSYAEVMTEKAYYIASVADKVYLNPAGDLEWNGIAAELTFFKGTLEKLGLKPEIFRVGTFKSAVEPFLLDKMSDPNRLQTASFLNSINDHFLTGVSKSRGVPASTLRGYADSLSVQTPADALRFKLVTNTGYFDELETEMKRAMKVDDKKKIEYVSVGKYKDAEKESSDDDDDDDSKILSKNRIAVIIANGDINTGDGDENSIGSDKIAGEIRKARLNEGIKAVVLRINSGGGSALASDVMWREVQLTRKVKPIIASFSDYAASGGYFMAMGCNKIVAQPNTITGSIGVFALLFNTENLFKDKLGVTFDRVLTNPHADFPSATKPLSDFDRKVLQTSVDRIYASFTKKVADGRKLSVDSVKAIAGGRVWTGTQGKAIGLVDQLGGLDEAVKVAATEAKLKDGDYRLRYYPVQEDAFKKVMKFFGNGDDDNTRVQTALGPLAPVVKQMKKLQTLQGVQARLPFEMEIR</sequence>
<feature type="domain" description="Peptidase S49" evidence="7">
    <location>
        <begin position="376"/>
        <end position="528"/>
    </location>
</feature>
<dbReference type="Pfam" id="PF01343">
    <property type="entry name" value="Peptidase_S49"/>
    <property type="match status" value="2"/>
</dbReference>
<evidence type="ECO:0000313" key="9">
    <source>
        <dbReference type="Proteomes" id="UP000606008"/>
    </source>
</evidence>
<name>A0ABX0QE88_9BACT</name>
<dbReference type="CDD" id="cd07023">
    <property type="entry name" value="S49_Sppa_N_C"/>
    <property type="match status" value="1"/>
</dbReference>
<dbReference type="EMBL" id="WAEL01000003">
    <property type="protein sequence ID" value="NID10302.1"/>
    <property type="molecule type" value="Genomic_DNA"/>
</dbReference>
<comment type="caution">
    <text evidence="8">The sequence shown here is derived from an EMBL/GenBank/DDBJ whole genome shotgun (WGS) entry which is preliminary data.</text>
</comment>
<evidence type="ECO:0000256" key="1">
    <source>
        <dbReference type="ARBA" id="ARBA00004370"/>
    </source>
</evidence>
<evidence type="ECO:0000256" key="6">
    <source>
        <dbReference type="ARBA" id="ARBA00023136"/>
    </source>
</evidence>
<dbReference type="PANTHER" id="PTHR33209">
    <property type="entry name" value="PROTEASE 4"/>
    <property type="match status" value="1"/>
</dbReference>
<dbReference type="Proteomes" id="UP000606008">
    <property type="component" value="Unassembled WGS sequence"/>
</dbReference>
<feature type="domain" description="Peptidase S49" evidence="7">
    <location>
        <begin position="121"/>
        <end position="274"/>
    </location>
</feature>